<dbReference type="Pfam" id="PF10545">
    <property type="entry name" value="MADF_DNA_bdg"/>
    <property type="match status" value="1"/>
</dbReference>
<dbReference type="SMART" id="SM00595">
    <property type="entry name" value="MADF"/>
    <property type="match status" value="1"/>
</dbReference>
<accession>A0A8S4G056</accession>
<dbReference type="AlphaFoldDB" id="A0A8S4G056"/>
<evidence type="ECO:0000313" key="4">
    <source>
        <dbReference type="Proteomes" id="UP000653454"/>
    </source>
</evidence>
<evidence type="ECO:0000313" key="3">
    <source>
        <dbReference type="EMBL" id="CAG9134385.1"/>
    </source>
</evidence>
<feature type="compositionally biased region" description="Polar residues" evidence="1">
    <location>
        <begin position="177"/>
        <end position="186"/>
    </location>
</feature>
<evidence type="ECO:0000256" key="1">
    <source>
        <dbReference type="SAM" id="MobiDB-lite"/>
    </source>
</evidence>
<dbReference type="PANTHER" id="PTHR21505:SF12">
    <property type="entry name" value="MADF DOMAIN-CONTAINING PROTEIN-RELATED"/>
    <property type="match status" value="1"/>
</dbReference>
<protein>
    <submittedName>
        <fullName evidence="3">(diamondback moth) hypothetical protein</fullName>
    </submittedName>
</protein>
<name>A0A8S4G056_PLUXY</name>
<evidence type="ECO:0000259" key="2">
    <source>
        <dbReference type="PROSITE" id="PS51029"/>
    </source>
</evidence>
<dbReference type="PROSITE" id="PS51029">
    <property type="entry name" value="MADF"/>
    <property type="match status" value="1"/>
</dbReference>
<dbReference type="EMBL" id="CAJHNJ030000077">
    <property type="protein sequence ID" value="CAG9134385.1"/>
    <property type="molecule type" value="Genomic_DNA"/>
</dbReference>
<sequence>MRWSPDLTMKFIQQYKMYPCLWNFQSMDSKSVRKRYKACFAIAQSMNLQDFGIEDVKTKIKNLRSTYLQEIKKINKSIKNGGPAYVPKIPWIQDFKEVYMTKSGKKITSEESFEEDFETVSRSSSDFSTTLDTTNVKQEPLTFADCHDDDKTEDGVLMTKGESEPITNEEYVLVPQQESTSGNQAISRKRKHNDSSFNNYSKRRNIEIEIGGETLYDTFGRSVAQQLKALSVGNAMIAQSKIQNILSKIGIKNYKEKEASDNGSRHKGRPKRRWRDDLDVFSRNWNEEAMDRDSWKTQGILLPSSGSQLSWETLSHILLGHPSEPEDKSLVQPVHLASDDVWGRNVDTVVLVHRLKVAQRAMERAMLGVSLMDSIRNEGIRLRT</sequence>
<dbReference type="Proteomes" id="UP000653454">
    <property type="component" value="Unassembled WGS sequence"/>
</dbReference>
<proteinExistence type="predicted"/>
<feature type="domain" description="MADF" evidence="2">
    <location>
        <begin position="10"/>
        <end position="97"/>
    </location>
</feature>
<keyword evidence="4" id="KW-1185">Reference proteome</keyword>
<feature type="region of interest" description="Disordered" evidence="1">
    <location>
        <begin position="177"/>
        <end position="198"/>
    </location>
</feature>
<organism evidence="3 4">
    <name type="scientific">Plutella xylostella</name>
    <name type="common">Diamondback moth</name>
    <name type="synonym">Plutella maculipennis</name>
    <dbReference type="NCBI Taxonomy" id="51655"/>
    <lineage>
        <taxon>Eukaryota</taxon>
        <taxon>Metazoa</taxon>
        <taxon>Ecdysozoa</taxon>
        <taxon>Arthropoda</taxon>
        <taxon>Hexapoda</taxon>
        <taxon>Insecta</taxon>
        <taxon>Pterygota</taxon>
        <taxon>Neoptera</taxon>
        <taxon>Endopterygota</taxon>
        <taxon>Lepidoptera</taxon>
        <taxon>Glossata</taxon>
        <taxon>Ditrysia</taxon>
        <taxon>Yponomeutoidea</taxon>
        <taxon>Plutellidae</taxon>
        <taxon>Plutella</taxon>
    </lineage>
</organism>
<comment type="caution">
    <text evidence="3">The sequence shown here is derived from an EMBL/GenBank/DDBJ whole genome shotgun (WGS) entry which is preliminary data.</text>
</comment>
<gene>
    <name evidence="3" type="ORF">PLXY2_LOCUS12645</name>
</gene>
<reference evidence="3" key="1">
    <citation type="submission" date="2020-11" db="EMBL/GenBank/DDBJ databases">
        <authorList>
            <person name="Whiteford S."/>
        </authorList>
    </citation>
    <scope>NUCLEOTIDE SEQUENCE</scope>
</reference>
<dbReference type="PANTHER" id="PTHR21505">
    <property type="entry name" value="MADF DOMAIN-CONTAINING PROTEIN-RELATED"/>
    <property type="match status" value="1"/>
</dbReference>
<dbReference type="InterPro" id="IPR006578">
    <property type="entry name" value="MADF-dom"/>
</dbReference>